<keyword evidence="3" id="KW-1185">Reference proteome</keyword>
<proteinExistence type="predicted"/>
<sequence length="85" mass="9676">MCSSGRRPDGAQRESGLRVRYLTHTLPQLLAQFNPDVTQFNSAVFCRWTRQTRRTNPDLPCQDQSRSNKTGRPQPTGHLPGDHTQ</sequence>
<organism evidence="2 3">
    <name type="scientific">Channa argus</name>
    <name type="common">Northern snakehead</name>
    <name type="synonym">Ophicephalus argus</name>
    <dbReference type="NCBI Taxonomy" id="215402"/>
    <lineage>
        <taxon>Eukaryota</taxon>
        <taxon>Metazoa</taxon>
        <taxon>Chordata</taxon>
        <taxon>Craniata</taxon>
        <taxon>Vertebrata</taxon>
        <taxon>Euteleostomi</taxon>
        <taxon>Actinopterygii</taxon>
        <taxon>Neopterygii</taxon>
        <taxon>Teleostei</taxon>
        <taxon>Neoteleostei</taxon>
        <taxon>Acanthomorphata</taxon>
        <taxon>Anabantaria</taxon>
        <taxon>Anabantiformes</taxon>
        <taxon>Channoidei</taxon>
        <taxon>Channidae</taxon>
        <taxon>Channa</taxon>
    </lineage>
</organism>
<feature type="region of interest" description="Disordered" evidence="1">
    <location>
        <begin position="54"/>
        <end position="85"/>
    </location>
</feature>
<reference evidence="2 3" key="1">
    <citation type="submission" date="2019-02" db="EMBL/GenBank/DDBJ databases">
        <title>Opniocepnalus argus genome.</title>
        <authorList>
            <person name="Zhou C."/>
            <person name="Xiao S."/>
        </authorList>
    </citation>
    <scope>NUCLEOTIDE SEQUENCE [LARGE SCALE GENOMIC DNA]</scope>
    <source>
        <strain evidence="2">OARG1902GOOAL</strain>
        <tissue evidence="2">Muscle</tissue>
    </source>
</reference>
<name>A0A6G1PDN9_CHAAH</name>
<evidence type="ECO:0000313" key="2">
    <source>
        <dbReference type="EMBL" id="KAF3688357.1"/>
    </source>
</evidence>
<protein>
    <submittedName>
        <fullName evidence="2">Uncharacterized protein</fullName>
    </submittedName>
</protein>
<dbReference type="AlphaFoldDB" id="A0A6G1PDN9"/>
<feature type="compositionally biased region" description="Polar residues" evidence="1">
    <location>
        <begin position="62"/>
        <end position="73"/>
    </location>
</feature>
<dbReference type="EMBL" id="CM015715">
    <property type="protein sequence ID" value="KAF3688357.1"/>
    <property type="molecule type" value="Genomic_DNA"/>
</dbReference>
<reference evidence="3" key="2">
    <citation type="submission" date="2019-02" db="EMBL/GenBank/DDBJ databases">
        <title>Opniocepnalus argus Var Kimnra genome.</title>
        <authorList>
            <person name="Zhou C."/>
            <person name="Xiao S."/>
        </authorList>
    </citation>
    <scope>NUCLEOTIDE SEQUENCE [LARGE SCALE GENOMIC DNA]</scope>
</reference>
<evidence type="ECO:0000313" key="3">
    <source>
        <dbReference type="Proteomes" id="UP000503349"/>
    </source>
</evidence>
<dbReference type="Proteomes" id="UP000503349">
    <property type="component" value="Chromosome 4"/>
</dbReference>
<accession>A0A6G1PDN9</accession>
<gene>
    <name evidence="2" type="ORF">EXN66_Car004029</name>
</gene>
<evidence type="ECO:0000256" key="1">
    <source>
        <dbReference type="SAM" id="MobiDB-lite"/>
    </source>
</evidence>